<dbReference type="AlphaFoldDB" id="A0A1K0GNI4"/>
<keyword evidence="1" id="KW-0812">Transmembrane</keyword>
<feature type="transmembrane region" description="Helical" evidence="1">
    <location>
        <begin position="167"/>
        <end position="191"/>
    </location>
</feature>
<feature type="transmembrane region" description="Helical" evidence="1">
    <location>
        <begin position="50"/>
        <end position="68"/>
    </location>
</feature>
<evidence type="ECO:0000313" key="4">
    <source>
        <dbReference type="Proteomes" id="UP000182486"/>
    </source>
</evidence>
<dbReference type="Gene3D" id="1.20.120.1220">
    <property type="match status" value="1"/>
</dbReference>
<feature type="domain" description="Prepilin type IV endopeptidase peptidase" evidence="2">
    <location>
        <begin position="78"/>
        <end position="189"/>
    </location>
</feature>
<keyword evidence="1" id="KW-1133">Transmembrane helix</keyword>
<dbReference type="EMBL" id="MEIA01000460">
    <property type="protein sequence ID" value="OJF10763.1"/>
    <property type="molecule type" value="Genomic_DNA"/>
</dbReference>
<dbReference type="Proteomes" id="UP000182486">
    <property type="component" value="Unassembled WGS sequence"/>
</dbReference>
<dbReference type="InterPro" id="IPR000045">
    <property type="entry name" value="Prepilin_IV_endopep_pep"/>
</dbReference>
<sequence>MDVFAASGLAVAGALAGIPISAISYAAPAHGSLQVPAGWWRGAPARPAAVLAVSLMAGVATWLVAWRLPTTTMPAFWIFAVVGAGLAVIDVRRRRLPYPLVGTAAAASALCFAVDAAVHGSEGSLLRALAAALIAALLMLGVALSFPGQLGLGDVALSGAVTLNLAWLSWQAAIAGMFIAFLLQGVIGLLVRVRTRAPATLPMGPAMWAGWLLAVAVS</sequence>
<protein>
    <recommendedName>
        <fullName evidence="2">Prepilin type IV endopeptidase peptidase domain-containing protein</fullName>
    </recommendedName>
</protein>
<dbReference type="Pfam" id="PF01478">
    <property type="entry name" value="Peptidase_A24"/>
    <property type="match status" value="1"/>
</dbReference>
<gene>
    <name evidence="3" type="ORF">BG844_30360</name>
</gene>
<evidence type="ECO:0000259" key="2">
    <source>
        <dbReference type="Pfam" id="PF01478"/>
    </source>
</evidence>
<feature type="transmembrane region" description="Helical" evidence="1">
    <location>
        <begin position="75"/>
        <end position="92"/>
    </location>
</feature>
<dbReference type="GO" id="GO:0016020">
    <property type="term" value="C:membrane"/>
    <property type="evidence" value="ECO:0007669"/>
    <property type="project" value="InterPro"/>
</dbReference>
<comment type="caution">
    <text evidence="3">The sequence shown here is derived from an EMBL/GenBank/DDBJ whole genome shotgun (WGS) entry which is preliminary data.</text>
</comment>
<name>A0A1K0GNI4_9ACTN</name>
<proteinExistence type="predicted"/>
<keyword evidence="1" id="KW-0472">Membrane</keyword>
<reference evidence="3 4" key="1">
    <citation type="submission" date="2016-09" db="EMBL/GenBank/DDBJ databases">
        <title>Couchioplanes caeruleus draft genome sequence.</title>
        <authorList>
            <person name="Sheehan J."/>
            <person name="Caffrey P."/>
        </authorList>
    </citation>
    <scope>NUCLEOTIDE SEQUENCE [LARGE SCALE GENOMIC DNA]</scope>
    <source>
        <strain evidence="3 4">DSM 43634</strain>
    </source>
</reference>
<feature type="transmembrane region" description="Helical" evidence="1">
    <location>
        <begin position="125"/>
        <end position="147"/>
    </location>
</feature>
<dbReference type="RefSeq" id="WP_071808751.1">
    <property type="nucleotide sequence ID" value="NZ_MEIA01000460.1"/>
</dbReference>
<feature type="transmembrane region" description="Helical" evidence="1">
    <location>
        <begin position="98"/>
        <end position="118"/>
    </location>
</feature>
<dbReference type="GO" id="GO:0004190">
    <property type="term" value="F:aspartic-type endopeptidase activity"/>
    <property type="evidence" value="ECO:0007669"/>
    <property type="project" value="InterPro"/>
</dbReference>
<evidence type="ECO:0000313" key="3">
    <source>
        <dbReference type="EMBL" id="OJF10763.1"/>
    </source>
</evidence>
<keyword evidence="4" id="KW-1185">Reference proteome</keyword>
<evidence type="ECO:0000256" key="1">
    <source>
        <dbReference type="SAM" id="Phobius"/>
    </source>
</evidence>
<organism evidence="3 4">
    <name type="scientific">Couchioplanes caeruleus subsp. caeruleus</name>
    <dbReference type="NCBI Taxonomy" id="56427"/>
    <lineage>
        <taxon>Bacteria</taxon>
        <taxon>Bacillati</taxon>
        <taxon>Actinomycetota</taxon>
        <taxon>Actinomycetes</taxon>
        <taxon>Micromonosporales</taxon>
        <taxon>Micromonosporaceae</taxon>
        <taxon>Couchioplanes</taxon>
    </lineage>
</organism>
<accession>A0A1K0GNI4</accession>